<sequence length="55" mass="6150">RSRVQAQYEATELCYYAKVTKYQTDPPLIDPGFNPNKGHRKACELSSAHLVSLGP</sequence>
<dbReference type="Proteomes" id="UP000054560">
    <property type="component" value="Unassembled WGS sequence"/>
</dbReference>
<dbReference type="AlphaFoldDB" id="A0A0L0EXY1"/>
<protein>
    <submittedName>
        <fullName evidence="1">Uncharacterized protein</fullName>
    </submittedName>
</protein>
<organism evidence="1 2">
    <name type="scientific">Sphaeroforma arctica JP610</name>
    <dbReference type="NCBI Taxonomy" id="667725"/>
    <lineage>
        <taxon>Eukaryota</taxon>
        <taxon>Ichthyosporea</taxon>
        <taxon>Ichthyophonida</taxon>
        <taxon>Sphaeroforma</taxon>
    </lineage>
</organism>
<evidence type="ECO:0000313" key="1">
    <source>
        <dbReference type="EMBL" id="KNC69342.1"/>
    </source>
</evidence>
<keyword evidence="2" id="KW-1185">Reference proteome</keyword>
<dbReference type="RefSeq" id="XP_014143244.1">
    <property type="nucleotide sequence ID" value="XM_014287769.1"/>
</dbReference>
<dbReference type="EMBL" id="KQ255703">
    <property type="protein sequence ID" value="KNC69342.1"/>
    <property type="molecule type" value="Genomic_DNA"/>
</dbReference>
<dbReference type="GeneID" id="25918652"/>
<feature type="non-terminal residue" evidence="1">
    <location>
        <position position="1"/>
    </location>
</feature>
<proteinExistence type="predicted"/>
<gene>
    <name evidence="1" type="ORF">SARC_18148</name>
</gene>
<reference evidence="1 2" key="1">
    <citation type="submission" date="2011-02" db="EMBL/GenBank/DDBJ databases">
        <title>The Genome Sequence of Sphaeroforma arctica JP610.</title>
        <authorList>
            <consortium name="The Broad Institute Genome Sequencing Platform"/>
            <person name="Russ C."/>
            <person name="Cuomo C."/>
            <person name="Young S.K."/>
            <person name="Zeng Q."/>
            <person name="Gargeya S."/>
            <person name="Alvarado L."/>
            <person name="Berlin A."/>
            <person name="Chapman S.B."/>
            <person name="Chen Z."/>
            <person name="Freedman E."/>
            <person name="Gellesch M."/>
            <person name="Goldberg J."/>
            <person name="Griggs A."/>
            <person name="Gujja S."/>
            <person name="Heilman E."/>
            <person name="Heiman D."/>
            <person name="Howarth C."/>
            <person name="Mehta T."/>
            <person name="Neiman D."/>
            <person name="Pearson M."/>
            <person name="Roberts A."/>
            <person name="Saif S."/>
            <person name="Shea T."/>
            <person name="Shenoy N."/>
            <person name="Sisk P."/>
            <person name="Stolte C."/>
            <person name="Sykes S."/>
            <person name="White J."/>
            <person name="Yandava C."/>
            <person name="Burger G."/>
            <person name="Gray M.W."/>
            <person name="Holland P.W.H."/>
            <person name="King N."/>
            <person name="Lang F.B.F."/>
            <person name="Roger A.J."/>
            <person name="Ruiz-Trillo I."/>
            <person name="Haas B."/>
            <person name="Nusbaum C."/>
            <person name="Birren B."/>
        </authorList>
    </citation>
    <scope>NUCLEOTIDE SEQUENCE [LARGE SCALE GENOMIC DNA]</scope>
    <source>
        <strain evidence="1 2">JP610</strain>
    </source>
</reference>
<accession>A0A0L0EXY1</accession>
<evidence type="ECO:0000313" key="2">
    <source>
        <dbReference type="Proteomes" id="UP000054560"/>
    </source>
</evidence>
<name>A0A0L0EXY1_9EUKA</name>